<feature type="domain" description="Glutamine amidotransferase type-2" evidence="1">
    <location>
        <begin position="2"/>
        <end position="60"/>
    </location>
</feature>
<organism evidence="3">
    <name type="scientific">Melampsora larici-populina (strain 98AG31 / pathotype 3-4-7)</name>
    <name type="common">Poplar leaf rust fungus</name>
    <dbReference type="NCBI Taxonomy" id="747676"/>
    <lineage>
        <taxon>Eukaryota</taxon>
        <taxon>Fungi</taxon>
        <taxon>Dikarya</taxon>
        <taxon>Basidiomycota</taxon>
        <taxon>Pucciniomycotina</taxon>
        <taxon>Pucciniomycetes</taxon>
        <taxon>Pucciniales</taxon>
        <taxon>Melampsoraceae</taxon>
        <taxon>Melampsora</taxon>
    </lineage>
</organism>
<dbReference type="EMBL" id="GL883183">
    <property type="protein sequence ID" value="EGF98166.1"/>
    <property type="molecule type" value="Genomic_DNA"/>
</dbReference>
<dbReference type="GeneID" id="18937484"/>
<protein>
    <recommendedName>
        <fullName evidence="1">Glutamine amidotransferase type-2 domain-containing protein</fullName>
    </recommendedName>
</protein>
<dbReference type="RefSeq" id="XP_007418565.1">
    <property type="nucleotide sequence ID" value="XM_007418503.1"/>
</dbReference>
<evidence type="ECO:0000313" key="2">
    <source>
        <dbReference type="EMBL" id="EGF98166.1"/>
    </source>
</evidence>
<accession>F4SB12</accession>
<evidence type="ECO:0000259" key="1">
    <source>
        <dbReference type="Pfam" id="PF00310"/>
    </source>
</evidence>
<dbReference type="STRING" id="747676.F4SB12"/>
<gene>
    <name evidence="2" type="ORF">MELLADRAFT_96116</name>
</gene>
<evidence type="ECO:0000313" key="3">
    <source>
        <dbReference type="Proteomes" id="UP000001072"/>
    </source>
</evidence>
<dbReference type="VEuPathDB" id="FungiDB:MELLADRAFT_96116"/>
<dbReference type="KEGG" id="mlr:MELLADRAFT_96116"/>
<dbReference type="InParanoid" id="F4SB12"/>
<sequence length="60" mass="6547">MEDTMIGASEVDNIPIDPAQNVCKGQLRPGQILLVDTAVGLIVVVEELKHIMASTRPYKQ</sequence>
<dbReference type="InterPro" id="IPR017932">
    <property type="entry name" value="GATase_2_dom"/>
</dbReference>
<dbReference type="InterPro" id="IPR029055">
    <property type="entry name" value="Ntn_hydrolases_N"/>
</dbReference>
<dbReference type="HOGENOM" id="CLU_2942265_0_0_1"/>
<dbReference type="Gene3D" id="3.60.20.10">
    <property type="entry name" value="Glutamine Phosphoribosylpyrophosphate, subunit 1, domain 1"/>
    <property type="match status" value="1"/>
</dbReference>
<dbReference type="AlphaFoldDB" id="F4SB12"/>
<proteinExistence type="predicted"/>
<name>F4SB12_MELLP</name>
<keyword evidence="3" id="KW-1185">Reference proteome</keyword>
<dbReference type="SUPFAM" id="SSF56235">
    <property type="entry name" value="N-terminal nucleophile aminohydrolases (Ntn hydrolases)"/>
    <property type="match status" value="1"/>
</dbReference>
<reference evidence="3" key="1">
    <citation type="journal article" date="2011" name="Proc. Natl. Acad. Sci. U.S.A.">
        <title>Obligate biotrophy features unraveled by the genomic analysis of rust fungi.</title>
        <authorList>
            <person name="Duplessis S."/>
            <person name="Cuomo C.A."/>
            <person name="Lin Y.-C."/>
            <person name="Aerts A."/>
            <person name="Tisserant E."/>
            <person name="Veneault-Fourrey C."/>
            <person name="Joly D.L."/>
            <person name="Hacquard S."/>
            <person name="Amselem J."/>
            <person name="Cantarel B.L."/>
            <person name="Chiu R."/>
            <person name="Coutinho P.M."/>
            <person name="Feau N."/>
            <person name="Field M."/>
            <person name="Frey P."/>
            <person name="Gelhaye E."/>
            <person name="Goldberg J."/>
            <person name="Grabherr M.G."/>
            <person name="Kodira C.D."/>
            <person name="Kohler A."/>
            <person name="Kuees U."/>
            <person name="Lindquist E.A."/>
            <person name="Lucas S.M."/>
            <person name="Mago R."/>
            <person name="Mauceli E."/>
            <person name="Morin E."/>
            <person name="Murat C."/>
            <person name="Pangilinan J.L."/>
            <person name="Park R."/>
            <person name="Pearson M."/>
            <person name="Quesneville H."/>
            <person name="Rouhier N."/>
            <person name="Sakthikumar S."/>
            <person name="Salamov A.A."/>
            <person name="Schmutz J."/>
            <person name="Selles B."/>
            <person name="Shapiro H."/>
            <person name="Tanguay P."/>
            <person name="Tuskan G.A."/>
            <person name="Henrissat B."/>
            <person name="Van de Peer Y."/>
            <person name="Rouze P."/>
            <person name="Ellis J.G."/>
            <person name="Dodds P.N."/>
            <person name="Schein J.E."/>
            <person name="Zhong S."/>
            <person name="Hamelin R.C."/>
            <person name="Grigoriev I.V."/>
            <person name="Szabo L.J."/>
            <person name="Martin F."/>
        </authorList>
    </citation>
    <scope>NUCLEOTIDE SEQUENCE [LARGE SCALE GENOMIC DNA]</scope>
    <source>
        <strain evidence="3">98AG31 / pathotype 3-4-7</strain>
    </source>
</reference>
<dbReference type="Pfam" id="PF00310">
    <property type="entry name" value="GATase_2"/>
    <property type="match status" value="1"/>
</dbReference>
<dbReference type="Proteomes" id="UP000001072">
    <property type="component" value="Unassembled WGS sequence"/>
</dbReference>